<dbReference type="AlphaFoldDB" id="A0AAV4CEK1"/>
<organism evidence="1 2">
    <name type="scientific">Plakobranchus ocellatus</name>
    <dbReference type="NCBI Taxonomy" id="259542"/>
    <lineage>
        <taxon>Eukaryota</taxon>
        <taxon>Metazoa</taxon>
        <taxon>Spiralia</taxon>
        <taxon>Lophotrochozoa</taxon>
        <taxon>Mollusca</taxon>
        <taxon>Gastropoda</taxon>
        <taxon>Heterobranchia</taxon>
        <taxon>Euthyneura</taxon>
        <taxon>Panpulmonata</taxon>
        <taxon>Sacoglossa</taxon>
        <taxon>Placobranchoidea</taxon>
        <taxon>Plakobranchidae</taxon>
        <taxon>Plakobranchus</taxon>
    </lineage>
</organism>
<gene>
    <name evidence="1" type="ORF">PoB_005648700</name>
</gene>
<proteinExistence type="predicted"/>
<protein>
    <submittedName>
        <fullName evidence="1">Uncharacterized protein</fullName>
    </submittedName>
</protein>
<accession>A0AAV4CEK1</accession>
<comment type="caution">
    <text evidence="1">The sequence shown here is derived from an EMBL/GenBank/DDBJ whole genome shotgun (WGS) entry which is preliminary data.</text>
</comment>
<sequence>MKQNQKEEWMKLWAARTTGMIVFKYMDNIIAKSNDPMKLLQRKDQCTIFCRRTQHILLNTHLDKINFEPSPQCHLCDDPQEKKQNMSCSPSSRTYDNFSLPILTIFR</sequence>
<keyword evidence="2" id="KW-1185">Reference proteome</keyword>
<evidence type="ECO:0000313" key="2">
    <source>
        <dbReference type="Proteomes" id="UP000735302"/>
    </source>
</evidence>
<evidence type="ECO:0000313" key="1">
    <source>
        <dbReference type="EMBL" id="GFO29982.1"/>
    </source>
</evidence>
<name>A0AAV4CEK1_9GAST</name>
<reference evidence="1 2" key="1">
    <citation type="journal article" date="2021" name="Elife">
        <title>Chloroplast acquisition without the gene transfer in kleptoplastic sea slugs, Plakobranchus ocellatus.</title>
        <authorList>
            <person name="Maeda T."/>
            <person name="Takahashi S."/>
            <person name="Yoshida T."/>
            <person name="Shimamura S."/>
            <person name="Takaki Y."/>
            <person name="Nagai Y."/>
            <person name="Toyoda A."/>
            <person name="Suzuki Y."/>
            <person name="Arimoto A."/>
            <person name="Ishii H."/>
            <person name="Satoh N."/>
            <person name="Nishiyama T."/>
            <person name="Hasebe M."/>
            <person name="Maruyama T."/>
            <person name="Minagawa J."/>
            <person name="Obokata J."/>
            <person name="Shigenobu S."/>
        </authorList>
    </citation>
    <scope>NUCLEOTIDE SEQUENCE [LARGE SCALE GENOMIC DNA]</scope>
</reference>
<dbReference type="EMBL" id="BLXT01006199">
    <property type="protein sequence ID" value="GFO29982.1"/>
    <property type="molecule type" value="Genomic_DNA"/>
</dbReference>
<dbReference type="Proteomes" id="UP000735302">
    <property type="component" value="Unassembled WGS sequence"/>
</dbReference>